<dbReference type="AlphaFoldDB" id="A0A1N6IQX7"/>
<evidence type="ECO:0000313" key="3">
    <source>
        <dbReference type="EMBL" id="SIO34393.1"/>
    </source>
</evidence>
<name>A0A1N6IQX7_9FLAO</name>
<evidence type="ECO:0008006" key="5">
    <source>
        <dbReference type="Google" id="ProtNLM"/>
    </source>
</evidence>
<accession>A0A1N6IQX7</accession>
<evidence type="ECO:0000313" key="4">
    <source>
        <dbReference type="Proteomes" id="UP000185207"/>
    </source>
</evidence>
<proteinExistence type="predicted"/>
<organism evidence="3 4">
    <name type="scientific">Epilithonimonas zeae</name>
    <dbReference type="NCBI Taxonomy" id="1416779"/>
    <lineage>
        <taxon>Bacteria</taxon>
        <taxon>Pseudomonadati</taxon>
        <taxon>Bacteroidota</taxon>
        <taxon>Flavobacteriia</taxon>
        <taxon>Flavobacteriales</taxon>
        <taxon>Weeksellaceae</taxon>
        <taxon>Chryseobacterium group</taxon>
        <taxon>Epilithonimonas</taxon>
    </lineage>
</organism>
<dbReference type="STRING" id="1416779.SAMN05444409_2904"/>
<gene>
    <name evidence="3" type="ORF">SAMN05444409_2904</name>
</gene>
<evidence type="ECO:0000256" key="1">
    <source>
        <dbReference type="SAM" id="MobiDB-lite"/>
    </source>
</evidence>
<sequence length="97" mass="10569">MLNQNDTKMKNLLTTLLLTFGLGMATAQTTPAAATATKKQAQKTEKKATKSVEAQAAKVANTPDVKMKKDGTPDKRYKAAKTLKKDGTPDKRYKVNK</sequence>
<feature type="chain" id="PRO_5012455667" description="PBCV-specific basic adaptor domain-containing protein" evidence="2">
    <location>
        <begin position="28"/>
        <end position="97"/>
    </location>
</feature>
<feature type="signal peptide" evidence="2">
    <location>
        <begin position="1"/>
        <end position="27"/>
    </location>
</feature>
<dbReference type="EMBL" id="FSRK01000002">
    <property type="protein sequence ID" value="SIO34393.1"/>
    <property type="molecule type" value="Genomic_DNA"/>
</dbReference>
<feature type="region of interest" description="Disordered" evidence="1">
    <location>
        <begin position="33"/>
        <end position="97"/>
    </location>
</feature>
<evidence type="ECO:0000256" key="2">
    <source>
        <dbReference type="SAM" id="SignalP"/>
    </source>
</evidence>
<feature type="compositionally biased region" description="Basic and acidic residues" evidence="1">
    <location>
        <begin position="65"/>
        <end position="97"/>
    </location>
</feature>
<keyword evidence="2" id="KW-0732">Signal</keyword>
<dbReference type="Proteomes" id="UP000185207">
    <property type="component" value="Unassembled WGS sequence"/>
</dbReference>
<keyword evidence="4" id="KW-1185">Reference proteome</keyword>
<protein>
    <recommendedName>
        <fullName evidence="5">PBCV-specific basic adaptor domain-containing protein</fullName>
    </recommendedName>
</protein>
<reference evidence="4" key="1">
    <citation type="submission" date="2016-11" db="EMBL/GenBank/DDBJ databases">
        <authorList>
            <person name="Varghese N."/>
            <person name="Submissions S."/>
        </authorList>
    </citation>
    <scope>NUCLEOTIDE SEQUENCE [LARGE SCALE GENOMIC DNA]</scope>
    <source>
        <strain evidence="4">DSM 27623</strain>
    </source>
</reference>